<protein>
    <submittedName>
        <fullName evidence="3">Uncharacterized protein LOC112680110</fullName>
    </submittedName>
</protein>
<organism evidence="2 3">
    <name type="scientific">Sipha flava</name>
    <name type="common">yellow sugarcane aphid</name>
    <dbReference type="NCBI Taxonomy" id="143950"/>
    <lineage>
        <taxon>Eukaryota</taxon>
        <taxon>Metazoa</taxon>
        <taxon>Ecdysozoa</taxon>
        <taxon>Arthropoda</taxon>
        <taxon>Hexapoda</taxon>
        <taxon>Insecta</taxon>
        <taxon>Pterygota</taxon>
        <taxon>Neoptera</taxon>
        <taxon>Paraneoptera</taxon>
        <taxon>Hemiptera</taxon>
        <taxon>Sternorrhyncha</taxon>
        <taxon>Aphidomorpha</taxon>
        <taxon>Aphidoidea</taxon>
        <taxon>Aphididae</taxon>
        <taxon>Sipha</taxon>
    </lineage>
</organism>
<evidence type="ECO:0000256" key="1">
    <source>
        <dbReference type="SAM" id="MobiDB-lite"/>
    </source>
</evidence>
<evidence type="ECO:0000313" key="3">
    <source>
        <dbReference type="RefSeq" id="XP_025405894.1"/>
    </source>
</evidence>
<evidence type="ECO:0000313" key="2">
    <source>
        <dbReference type="Proteomes" id="UP000694846"/>
    </source>
</evidence>
<keyword evidence="2" id="KW-1185">Reference proteome</keyword>
<feature type="compositionally biased region" description="Basic and acidic residues" evidence="1">
    <location>
        <begin position="265"/>
        <end position="279"/>
    </location>
</feature>
<feature type="non-terminal residue" evidence="3">
    <location>
        <position position="311"/>
    </location>
</feature>
<dbReference type="RefSeq" id="XP_025405894.1">
    <property type="nucleotide sequence ID" value="XM_025550109.1"/>
</dbReference>
<feature type="compositionally biased region" description="Polar residues" evidence="1">
    <location>
        <begin position="183"/>
        <end position="193"/>
    </location>
</feature>
<dbReference type="AlphaFoldDB" id="A0A8B8F509"/>
<dbReference type="Proteomes" id="UP000694846">
    <property type="component" value="Unplaced"/>
</dbReference>
<name>A0A8B8F509_9HEMI</name>
<feature type="region of interest" description="Disordered" evidence="1">
    <location>
        <begin position="183"/>
        <end position="215"/>
    </location>
</feature>
<dbReference type="GeneID" id="112680110"/>
<feature type="region of interest" description="Disordered" evidence="1">
    <location>
        <begin position="18"/>
        <end position="38"/>
    </location>
</feature>
<accession>A0A8B8F509</accession>
<reference evidence="3" key="1">
    <citation type="submission" date="2025-08" db="UniProtKB">
        <authorList>
            <consortium name="RefSeq"/>
        </authorList>
    </citation>
    <scope>IDENTIFICATION</scope>
</reference>
<gene>
    <name evidence="3" type="primary">LOC112680110</name>
</gene>
<sequence length="311" mass="35420">LNENSKIYYESISKLKKSTSSTNEMKMNSENEKSLNENLESYSYEYQLTSKKPTSSIDQMNIYSDQENSLNDNLENYSYEYKSESQKSISSINEITVNSDEEKNLSENLENYSYEYKSKLQKSISAINEITINSDKYYEHIDLETVRPNAKISSHTTIKNYYPMIQENSEVELYLDELQTSKMQKSSTDSMESNTRKSDWSWTANDRSKTGAREHRVQADLKKLLLDLTTGYLREGASDLVDYGIEFFNRLKKCRAAGPGGCTGERAHGGDDHKARPERNGCGQQVLSSGSVDDDDGGPVRTFAKSAEVRR</sequence>
<feature type="non-terminal residue" evidence="3">
    <location>
        <position position="1"/>
    </location>
</feature>
<proteinExistence type="predicted"/>
<feature type="compositionally biased region" description="Basic and acidic residues" evidence="1">
    <location>
        <begin position="206"/>
        <end position="215"/>
    </location>
</feature>
<feature type="region of interest" description="Disordered" evidence="1">
    <location>
        <begin position="260"/>
        <end position="311"/>
    </location>
</feature>